<feature type="compositionally biased region" description="Polar residues" evidence="6">
    <location>
        <begin position="743"/>
        <end position="757"/>
    </location>
</feature>
<feature type="compositionally biased region" description="Low complexity" evidence="6">
    <location>
        <begin position="132"/>
        <end position="148"/>
    </location>
</feature>
<reference evidence="8 9" key="1">
    <citation type="journal article" date="2018" name="Mol. Plant">
        <title>The genome of Artemisia annua provides insight into the evolution of Asteraceae family and artemisinin biosynthesis.</title>
        <authorList>
            <person name="Shen Q."/>
            <person name="Zhang L."/>
            <person name="Liao Z."/>
            <person name="Wang S."/>
            <person name="Yan T."/>
            <person name="Shi P."/>
            <person name="Liu M."/>
            <person name="Fu X."/>
            <person name="Pan Q."/>
            <person name="Wang Y."/>
            <person name="Lv Z."/>
            <person name="Lu X."/>
            <person name="Zhang F."/>
            <person name="Jiang W."/>
            <person name="Ma Y."/>
            <person name="Chen M."/>
            <person name="Hao X."/>
            <person name="Li L."/>
            <person name="Tang Y."/>
            <person name="Lv G."/>
            <person name="Zhou Y."/>
            <person name="Sun X."/>
            <person name="Brodelius P.E."/>
            <person name="Rose J.K.C."/>
            <person name="Tang K."/>
        </authorList>
    </citation>
    <scope>NUCLEOTIDE SEQUENCE [LARGE SCALE GENOMIC DNA]</scope>
    <source>
        <strain evidence="9">cv. Huhao1</strain>
        <tissue evidence="8">Leaf</tissue>
    </source>
</reference>
<feature type="region of interest" description="Disordered" evidence="6">
    <location>
        <begin position="547"/>
        <end position="585"/>
    </location>
</feature>
<dbReference type="Gene3D" id="2.40.330.10">
    <property type="entry name" value="DNA-binding pseudobarrel domain"/>
    <property type="match status" value="1"/>
</dbReference>
<evidence type="ECO:0000313" key="9">
    <source>
        <dbReference type="Proteomes" id="UP000245207"/>
    </source>
</evidence>
<feature type="region of interest" description="Disordered" evidence="6">
    <location>
        <begin position="743"/>
        <end position="920"/>
    </location>
</feature>
<dbReference type="Proteomes" id="UP000245207">
    <property type="component" value="Unassembled WGS sequence"/>
</dbReference>
<evidence type="ECO:0000256" key="2">
    <source>
        <dbReference type="ARBA" id="ARBA00023015"/>
    </source>
</evidence>
<evidence type="ECO:0000259" key="7">
    <source>
        <dbReference type="PROSITE" id="PS50863"/>
    </source>
</evidence>
<name>A0A2U1NLQ5_ARTAN</name>
<dbReference type="SUPFAM" id="SSF101936">
    <property type="entry name" value="DNA-binding pseudobarrel domain"/>
    <property type="match status" value="1"/>
</dbReference>
<gene>
    <name evidence="8" type="ORF">CTI12_AA254720</name>
</gene>
<feature type="compositionally biased region" description="Basic and acidic residues" evidence="6">
    <location>
        <begin position="688"/>
        <end position="701"/>
    </location>
</feature>
<keyword evidence="4" id="KW-0804">Transcription</keyword>
<feature type="region of interest" description="Disordered" evidence="6">
    <location>
        <begin position="955"/>
        <end position="1030"/>
    </location>
</feature>
<dbReference type="AlphaFoldDB" id="A0A2U1NLQ5"/>
<comment type="subcellular location">
    <subcellularLocation>
        <location evidence="1">Nucleus</location>
    </subcellularLocation>
</comment>
<evidence type="ECO:0000256" key="6">
    <source>
        <dbReference type="SAM" id="MobiDB-lite"/>
    </source>
</evidence>
<feature type="region of interest" description="Disordered" evidence="6">
    <location>
        <begin position="154"/>
        <end position="173"/>
    </location>
</feature>
<dbReference type="CDD" id="cd10017">
    <property type="entry name" value="B3_DNA"/>
    <property type="match status" value="1"/>
</dbReference>
<protein>
    <submittedName>
        <fullName evidence="8">VP1/ABI3-like 3</fullName>
    </submittedName>
</protein>
<dbReference type="Pfam" id="PF25813">
    <property type="entry name" value="zf_VAL1_N"/>
    <property type="match status" value="1"/>
</dbReference>
<feature type="compositionally biased region" description="Basic residues" evidence="6">
    <location>
        <begin position="966"/>
        <end position="978"/>
    </location>
</feature>
<feature type="region of interest" description="Disordered" evidence="6">
    <location>
        <begin position="129"/>
        <end position="149"/>
    </location>
</feature>
<feature type="compositionally biased region" description="Basic and acidic residues" evidence="6">
    <location>
        <begin position="287"/>
        <end position="300"/>
    </location>
</feature>
<dbReference type="InterPro" id="IPR015300">
    <property type="entry name" value="DNA-bd_pseudobarrel_sf"/>
</dbReference>
<dbReference type="EMBL" id="PKPP01002568">
    <property type="protein sequence ID" value="PWA74435.1"/>
    <property type="molecule type" value="Genomic_DNA"/>
</dbReference>
<feature type="region of interest" description="Disordered" evidence="6">
    <location>
        <begin position="266"/>
        <end position="300"/>
    </location>
</feature>
<feature type="domain" description="TF-B3" evidence="7">
    <location>
        <begin position="374"/>
        <end position="475"/>
    </location>
</feature>
<dbReference type="SMART" id="SM01019">
    <property type="entry name" value="B3"/>
    <property type="match status" value="1"/>
</dbReference>
<keyword evidence="3" id="KW-0238">DNA-binding</keyword>
<dbReference type="PROSITE" id="PS50863">
    <property type="entry name" value="B3"/>
    <property type="match status" value="1"/>
</dbReference>
<feature type="region of interest" description="Disordered" evidence="6">
    <location>
        <begin position="675"/>
        <end position="711"/>
    </location>
</feature>
<keyword evidence="9" id="KW-1185">Reference proteome</keyword>
<keyword evidence="2" id="KW-0805">Transcription regulation</keyword>
<feature type="compositionally biased region" description="Polar residues" evidence="6">
    <location>
        <begin position="993"/>
        <end position="1013"/>
    </location>
</feature>
<dbReference type="GO" id="GO:0003677">
    <property type="term" value="F:DNA binding"/>
    <property type="evidence" value="ECO:0007669"/>
    <property type="project" value="UniProtKB-KW"/>
</dbReference>
<comment type="caution">
    <text evidence="8">The sequence shown here is derived from an EMBL/GenBank/DDBJ whole genome shotgun (WGS) entry which is preliminary data.</text>
</comment>
<evidence type="ECO:0000256" key="4">
    <source>
        <dbReference type="ARBA" id="ARBA00023163"/>
    </source>
</evidence>
<dbReference type="InterPro" id="IPR057743">
    <property type="entry name" value="Zfn_VAL1-3_N"/>
</dbReference>
<keyword evidence="5" id="KW-0539">Nucleus</keyword>
<feature type="compositionally biased region" description="Polar residues" evidence="6">
    <location>
        <begin position="154"/>
        <end position="169"/>
    </location>
</feature>
<accession>A0A2U1NLQ5</accession>
<feature type="compositionally biased region" description="Polar residues" evidence="6">
    <location>
        <begin position="877"/>
        <end position="894"/>
    </location>
</feature>
<evidence type="ECO:0000256" key="1">
    <source>
        <dbReference type="ARBA" id="ARBA00004123"/>
    </source>
</evidence>
<dbReference type="GO" id="GO:0005634">
    <property type="term" value="C:nucleus"/>
    <property type="evidence" value="ECO:0007669"/>
    <property type="project" value="UniProtKB-SubCell"/>
</dbReference>
<evidence type="ECO:0000256" key="3">
    <source>
        <dbReference type="ARBA" id="ARBA00023125"/>
    </source>
</evidence>
<dbReference type="PANTHER" id="PTHR46245">
    <property type="entry name" value="B3 DOMAIN-CONTAINING PROTEIN OS07G0563300"/>
    <property type="match status" value="1"/>
</dbReference>
<organism evidence="8 9">
    <name type="scientific">Artemisia annua</name>
    <name type="common">Sweet wormwood</name>
    <dbReference type="NCBI Taxonomy" id="35608"/>
    <lineage>
        <taxon>Eukaryota</taxon>
        <taxon>Viridiplantae</taxon>
        <taxon>Streptophyta</taxon>
        <taxon>Embryophyta</taxon>
        <taxon>Tracheophyta</taxon>
        <taxon>Spermatophyta</taxon>
        <taxon>Magnoliopsida</taxon>
        <taxon>eudicotyledons</taxon>
        <taxon>Gunneridae</taxon>
        <taxon>Pentapetalae</taxon>
        <taxon>asterids</taxon>
        <taxon>campanulids</taxon>
        <taxon>Asterales</taxon>
        <taxon>Asteraceae</taxon>
        <taxon>Asteroideae</taxon>
        <taxon>Anthemideae</taxon>
        <taxon>Artemisiinae</taxon>
        <taxon>Artemisia</taxon>
    </lineage>
</organism>
<proteinExistence type="predicted"/>
<evidence type="ECO:0000313" key="8">
    <source>
        <dbReference type="EMBL" id="PWA74435.1"/>
    </source>
</evidence>
<sequence>MASSSGMKASSSRSIKTCSNEFCGKSIDVSRPGWKSGGRKVDLCNQCFVAFKRNQFCYVYHKTLKGWKACRSCQQDFHCGCFASSTLYDEINSEIECRGCVAQHANLTQKSDSEETNDDATITRTPRADGRTTIIPTPNDDTTITSTPCVNDTTISPTPHANDTITPTPRANGDAIAQTPRAIYDTTITPTPRAFDDTTITQTPRVIDETTIIPTPRANDDTTITPTPCVNDDIIITPTARANHDTTTITPTPRANHDTTTITATPHALEHNASETSSKTRASAQTSEEKRQTERRHEKSVPYRFVPRMTNLQVEEIKRGLFESLLDVVKYQMGGLGNRLNGCVGENSRIVMALGEEEIQDGPQGPEVKLIPLFEKVLAAADTGKSRWLVLPKNCAEKFFPSIDDQVSKQIVCQDTEGEDWRFKFRSLPKNKGRMYVLDEFYLYVQAMELSLGDTVTFSRLDPERKLVIGYRKNSSESPSNHFSSAAIASTSRVRNKRGIVKLNNVNGEKGKNKQAMPSMVSQGELNAFPRVESEAPRVAVFARKKSVEVGSTSNSSRKKHKLSEVDTPNEAQEPVSSDHGGNGPFVAVANMVKIKSKKDPKPKLVIGHQNATSASSFSQVAKGIVKSNNSAAKAKNKLAKVSKVTKGKPDASASCQSDIPAIIVPFSAKRKHFEVGSTSQGKKQKRKLSEVDVTSDKVQEPEPSPSCSNGTIELVANGVKIKSNKKLERMIREILNKQGQLITGNQNATPPSSVSQDKAETSTRKKNSKGKNSLPTFANICKGKAYDSTSAPPNRVSVEPPVRAKGKHIEIGSTSRSADRKRKISAFDPTLKESTELEWSPRGPRSSKGKAVVRSSTPPPKKAPSKDKSVAKKIKNTTLRTIASSKKTKTSNLEPEPQATAEPRVAPEPSNVTKKHPRHRTGCQCIICIQPPSGSKHSPTCPCPPCVAKRLRIKNMKENTSQKPPIRRRKKVQKKTKILSGSEENQNEGRELSQSAEPSNQQTIKVSSGLEENQNERIEPPETAEPSNVQTITVNCDSEENQNEQRLTGSHLNNTIRPLFDLNLPASDDDDDFVDPTRQYTNAYGGYISE</sequence>
<dbReference type="Pfam" id="PF02362">
    <property type="entry name" value="B3"/>
    <property type="match status" value="1"/>
</dbReference>
<feature type="compositionally biased region" description="Polar residues" evidence="6">
    <location>
        <begin position="274"/>
        <end position="286"/>
    </location>
</feature>
<evidence type="ECO:0000256" key="5">
    <source>
        <dbReference type="ARBA" id="ARBA00023242"/>
    </source>
</evidence>
<dbReference type="InterPro" id="IPR003340">
    <property type="entry name" value="B3_DNA-bd"/>
</dbReference>